<evidence type="ECO:0000259" key="13">
    <source>
        <dbReference type="Pfam" id="PF01292"/>
    </source>
</evidence>
<sequence>MTNATQAPPTVLPKRRVNNAFRNLMSLHWWMAWAYLVLFVGGSIMAQLPREVSFRSSLYDFHKSIGILTIGLLLGRVLLLLRVWWRKYSRQFPQTSAHWWRRLLLHSSLYGFMIVVPVTGILLSNSFRSNNVKFFGIIIPDIFPQNAAMVEVGRSLHFWLAYSFLMFVVVHIIDQWKVVRAIVRRWKNWSQTLMQSTANRVSKAESDR</sequence>
<feature type="transmembrane region" description="Helical" evidence="12">
    <location>
        <begin position="156"/>
        <end position="176"/>
    </location>
</feature>
<keyword evidence="8 12" id="KW-1133">Transmembrane helix</keyword>
<dbReference type="InterPro" id="IPR011577">
    <property type="entry name" value="Cyt_b561_bac/Ni-Hgenase"/>
</dbReference>
<evidence type="ECO:0000256" key="10">
    <source>
        <dbReference type="ARBA" id="ARBA00023136"/>
    </source>
</evidence>
<feature type="transmembrane region" description="Helical" evidence="12">
    <location>
        <begin position="103"/>
        <end position="123"/>
    </location>
</feature>
<feature type="domain" description="Cytochrome b561 bacterial/Ni-hydrogenase" evidence="13">
    <location>
        <begin position="25"/>
        <end position="172"/>
    </location>
</feature>
<evidence type="ECO:0000256" key="6">
    <source>
        <dbReference type="ARBA" id="ARBA00022723"/>
    </source>
</evidence>
<feature type="transmembrane region" description="Helical" evidence="12">
    <location>
        <begin position="24"/>
        <end position="45"/>
    </location>
</feature>
<dbReference type="PANTHER" id="PTHR30529">
    <property type="entry name" value="CYTOCHROME B561"/>
    <property type="match status" value="1"/>
</dbReference>
<dbReference type="Pfam" id="PF01292">
    <property type="entry name" value="Ni_hydr_CYTB"/>
    <property type="match status" value="1"/>
</dbReference>
<dbReference type="RefSeq" id="WP_208674085.1">
    <property type="nucleotide sequence ID" value="NZ_CP030139.2"/>
</dbReference>
<evidence type="ECO:0000313" key="15">
    <source>
        <dbReference type="Proteomes" id="UP000267249"/>
    </source>
</evidence>
<evidence type="ECO:0000256" key="12">
    <source>
        <dbReference type="SAM" id="Phobius"/>
    </source>
</evidence>
<accession>A0AAN1UV66</accession>
<evidence type="ECO:0000256" key="11">
    <source>
        <dbReference type="ARBA" id="ARBA00037975"/>
    </source>
</evidence>
<dbReference type="InterPro" id="IPR052168">
    <property type="entry name" value="Cytochrome_b561_oxidase"/>
</dbReference>
<keyword evidence="9" id="KW-0408">Iron</keyword>
<keyword evidence="3" id="KW-1003">Cell membrane</keyword>
<evidence type="ECO:0000256" key="4">
    <source>
        <dbReference type="ARBA" id="ARBA00022617"/>
    </source>
</evidence>
<gene>
    <name evidence="14" type="ORF">DOP62_12100</name>
</gene>
<name>A0AAN1UV66_SYNEL</name>
<dbReference type="GO" id="GO:0020037">
    <property type="term" value="F:heme binding"/>
    <property type="evidence" value="ECO:0007669"/>
    <property type="project" value="TreeGrafter"/>
</dbReference>
<dbReference type="GO" id="GO:0022904">
    <property type="term" value="P:respiratory electron transport chain"/>
    <property type="evidence" value="ECO:0007669"/>
    <property type="project" value="InterPro"/>
</dbReference>
<dbReference type="GO" id="GO:0009055">
    <property type="term" value="F:electron transfer activity"/>
    <property type="evidence" value="ECO:0007669"/>
    <property type="project" value="InterPro"/>
</dbReference>
<dbReference type="GO" id="GO:0046872">
    <property type="term" value="F:metal ion binding"/>
    <property type="evidence" value="ECO:0007669"/>
    <property type="project" value="UniProtKB-KW"/>
</dbReference>
<comment type="subcellular location">
    <subcellularLocation>
        <location evidence="1">Cell membrane</location>
        <topology evidence="1">Multi-pass membrane protein</topology>
    </subcellularLocation>
</comment>
<dbReference type="Proteomes" id="UP000267249">
    <property type="component" value="Chromosome"/>
</dbReference>
<evidence type="ECO:0000313" key="14">
    <source>
        <dbReference type="EMBL" id="AZB73352.1"/>
    </source>
</evidence>
<evidence type="ECO:0000256" key="1">
    <source>
        <dbReference type="ARBA" id="ARBA00004651"/>
    </source>
</evidence>
<feature type="transmembrane region" description="Helical" evidence="12">
    <location>
        <begin position="65"/>
        <end position="83"/>
    </location>
</feature>
<keyword evidence="5 12" id="KW-0812">Transmembrane</keyword>
<dbReference type="EMBL" id="CP030139">
    <property type="protein sequence ID" value="AZB73352.1"/>
    <property type="molecule type" value="Genomic_DNA"/>
</dbReference>
<comment type="similarity">
    <text evidence="11">Belongs to the cytochrome b561 family.</text>
</comment>
<evidence type="ECO:0000256" key="9">
    <source>
        <dbReference type="ARBA" id="ARBA00023004"/>
    </source>
</evidence>
<proteinExistence type="inferred from homology"/>
<reference evidence="14 15" key="1">
    <citation type="journal article" date="2018" name="Sci. Rep.">
        <title>Genome Features and Biochemical Characteristics of a Robust, Fast Growing and Naturally Transformable Cyanobacterium Synechococcus elongatus PCC 11801 Isolated from India.</title>
        <authorList>
            <person name="Jaiswal D."/>
            <person name="Sengupta A."/>
            <person name="Sohoni S."/>
            <person name="Sengupta S."/>
            <person name="Phadnavis A.G."/>
            <person name="Pakrasi H.B."/>
            <person name="Wangikar P.P."/>
        </authorList>
    </citation>
    <scope>NUCLEOTIDE SEQUENCE [LARGE SCALE GENOMIC DNA]</scope>
    <source>
        <strain evidence="14 15">PCC 11801</strain>
    </source>
</reference>
<dbReference type="PANTHER" id="PTHR30529:SF1">
    <property type="entry name" value="CYTOCHROME B561 HOMOLOG 2"/>
    <property type="match status" value="1"/>
</dbReference>
<protein>
    <submittedName>
        <fullName evidence="14">Cytochrome b/b6 domain-containing protein</fullName>
    </submittedName>
</protein>
<dbReference type="AlphaFoldDB" id="A0AAN1UV66"/>
<keyword evidence="2" id="KW-0813">Transport</keyword>
<keyword evidence="7" id="KW-0249">Electron transport</keyword>
<evidence type="ECO:0000256" key="7">
    <source>
        <dbReference type="ARBA" id="ARBA00022982"/>
    </source>
</evidence>
<keyword evidence="4" id="KW-0349">Heme</keyword>
<organism evidence="14 15">
    <name type="scientific">Synechococcus elongatus PCC 11801</name>
    <dbReference type="NCBI Taxonomy" id="2219813"/>
    <lineage>
        <taxon>Bacteria</taxon>
        <taxon>Bacillati</taxon>
        <taxon>Cyanobacteriota</taxon>
        <taxon>Cyanophyceae</taxon>
        <taxon>Synechococcales</taxon>
        <taxon>Synechococcaceae</taxon>
        <taxon>Synechococcus</taxon>
    </lineage>
</organism>
<evidence type="ECO:0000256" key="5">
    <source>
        <dbReference type="ARBA" id="ARBA00022692"/>
    </source>
</evidence>
<keyword evidence="10 12" id="KW-0472">Membrane</keyword>
<evidence type="ECO:0000256" key="3">
    <source>
        <dbReference type="ARBA" id="ARBA00022475"/>
    </source>
</evidence>
<dbReference type="SUPFAM" id="SSF81342">
    <property type="entry name" value="Transmembrane di-heme cytochromes"/>
    <property type="match status" value="1"/>
</dbReference>
<dbReference type="GO" id="GO:0005886">
    <property type="term" value="C:plasma membrane"/>
    <property type="evidence" value="ECO:0007669"/>
    <property type="project" value="UniProtKB-SubCell"/>
</dbReference>
<dbReference type="InterPro" id="IPR016174">
    <property type="entry name" value="Di-haem_cyt_TM"/>
</dbReference>
<keyword evidence="6" id="KW-0479">Metal-binding</keyword>
<evidence type="ECO:0000256" key="8">
    <source>
        <dbReference type="ARBA" id="ARBA00022989"/>
    </source>
</evidence>
<evidence type="ECO:0000256" key="2">
    <source>
        <dbReference type="ARBA" id="ARBA00022448"/>
    </source>
</evidence>